<dbReference type="VEuPathDB" id="GiardiaDB:QR46_4533"/>
<dbReference type="VEuPathDB" id="GiardiaDB:GL50581_1944"/>
<evidence type="ECO:0000256" key="1">
    <source>
        <dbReference type="SAM" id="MobiDB-lite"/>
    </source>
</evidence>
<dbReference type="OrthoDB" id="10254462at2759"/>
<feature type="compositionally biased region" description="Basic and acidic residues" evidence="1">
    <location>
        <begin position="1539"/>
        <end position="1553"/>
    </location>
</feature>
<proteinExistence type="predicted"/>
<gene>
    <name evidence="2" type="ORF">GSB_154260</name>
</gene>
<name>V6TQ83_GIAIN</name>
<dbReference type="Proteomes" id="UP000018040">
    <property type="component" value="Unassembled WGS sequence"/>
</dbReference>
<feature type="compositionally biased region" description="Basic and acidic residues" evidence="1">
    <location>
        <begin position="818"/>
        <end position="827"/>
    </location>
</feature>
<evidence type="ECO:0000313" key="3">
    <source>
        <dbReference type="Proteomes" id="UP000018040"/>
    </source>
</evidence>
<protein>
    <submittedName>
        <fullName evidence="2">Uncharacterized protein</fullName>
    </submittedName>
</protein>
<feature type="compositionally biased region" description="Polar residues" evidence="1">
    <location>
        <begin position="939"/>
        <end position="953"/>
    </location>
</feature>
<feature type="region of interest" description="Disordered" evidence="1">
    <location>
        <begin position="1399"/>
        <end position="1570"/>
    </location>
</feature>
<feature type="compositionally biased region" description="Basic residues" evidence="1">
    <location>
        <begin position="1512"/>
        <end position="1523"/>
    </location>
</feature>
<reference evidence="3" key="1">
    <citation type="submission" date="2012-02" db="EMBL/GenBank/DDBJ databases">
        <title>Genome sequencing of Giardia lamblia Genotypes A2 and B isolates (DH and GS) and comparative analysis with the genomes of Genotypes A1 and E (WB and Pig).</title>
        <authorList>
            <person name="Adam R."/>
            <person name="Dahlstrom E."/>
            <person name="Martens C."/>
            <person name="Bruno D."/>
            <person name="Barbian K."/>
            <person name="Porcella S.F."/>
            <person name="Nash T."/>
        </authorList>
    </citation>
    <scope>NUCLEOTIDE SEQUENCE</scope>
    <source>
        <strain evidence="3">GS</strain>
    </source>
</reference>
<dbReference type="EMBL" id="AHHH01000164">
    <property type="protein sequence ID" value="ESU40886.1"/>
    <property type="molecule type" value="Genomic_DNA"/>
</dbReference>
<reference evidence="2 3" key="2">
    <citation type="journal article" date="2013" name="Genome Biol. Evol.">
        <title>Genome sequencing of Giardia lamblia genotypes A2 and B isolates (DH and GS) and comparative analysis with the genomes of genotypes A1 and E (WB and Pig).</title>
        <authorList>
            <person name="Adam R.D."/>
            <person name="Dahlstrom E.W."/>
            <person name="Martens C.A."/>
            <person name="Bruno D.P."/>
            <person name="Barbian K.D."/>
            <person name="Ricklefs S.M."/>
            <person name="Hernandez M.M."/>
            <person name="Narla N.P."/>
            <person name="Patel R.B."/>
            <person name="Porcella S.F."/>
            <person name="Nash T.E."/>
        </authorList>
    </citation>
    <scope>NUCLEOTIDE SEQUENCE [LARGE SCALE GENOMIC DNA]</scope>
    <source>
        <strain evidence="2 3">GS</strain>
    </source>
</reference>
<sequence>MFTGKHIHERTRFKSFLADYTLNSTDTQTLLTEEGLLQNVGLTPCNIQRNSVSEITYEHLRHVSNSSSQTALSRYSDLFLPNQFMSFLRTLLDGTLKLYSNSSILEAEKALFQIVQSAVFSKKVSISTLLAAIRSYPSSPNTFLTSQRFLLIAFLQQFLNADSSTIQSSIKLAYASLISEQSSLSMWQQRIRSKSSKYYVDLSSMDVSRLSHNLIMEYSPIHTDTNLFYSQKLLDYLWCTSKSPSLGALTLSTIGPSLYTYHKPVFNNSLAVFSVTLGHPNTVLCDPLQFLVYNQRYLNSSFSNIANSEEGHISSQLAALEEEETNATIYSYRSILSSLCIMPSVYLNPVIATGNMTPKALQLLADSGFYTTTDKSLYSIDIPDLSLHCQKTSSPSISSVIVGLGTIRNASIVSTSNLYAYSGRMFVAEHMDSFSLACCLPGMAYRLAIFHGFPESQKKAAEKYALHRFYSENPEIFLFPTPWVDDSIEESTNLYSLPRRASPAQLASKKTASTSAQIRPEDIVLDTGRSTEECMDNMLEACSFSLNSTSHGSFELDNQELHNDSNFALENINYNGEISENCDPYPALYNPDNQDAELPFLGDQDYFCNASDRQQSSISESSSSEQYSCKSSDITTPFVRELTPHNIQFLSAYRDSLDDLDKNPGFAEFYAKNLRRVAEAQKDLYEDMVSNELEEKSMYLTPPILKTQIYKTDTVPNVHLLTQCLTGRYSPAKRAAIFLVGPHGHTPCCFYGQRNRFLLVKNRERVYTRDQNDADYDKFKQSIKRQERQRAISHPLLSTPYANDPTITPTPVNPLKQNELKSSTKKDNTQRLINNSAPVDTQNTQQAPLFRTYWVLRELPTVALLGQMHPLPSFTIQLPQKKHIRRVQAVKFANYRSKIAAIRGDFDDSEAVRHIDKALLKQALNVSESEEDTSSSTTCNSLLEQDGDTSQLNAEDRSELPGVENSDSSLDTERKSVSLQSQRKKKVKKAATETSSSVGVYRKGAQYQCDTIPHVLSVWNIENFVKRRLLYMFDRLIDETPVDTCNRVTFFELTSELSKKLFKEGFMKDVCKHIIFNSRYYAINAKEANIKKLTLKSYSDPIEMLMFENVISTGGFVDNFMHKTSSETYLLQAVISDERPGSFLLDRFIGWSRLIISFYTDYRASYLQALRDMRFLLTYSHADVAGIRSFGSRQLKYGADIAGVEDLFKEPFSDRDMLFKNRIHTFPYATNQKGGVISMLNGIYSVIASSLEGSTFYPMEKVYISPYATIGLYARYIKLGEGSFSEDIARIRVSDERLKEYIDDLSTLEPPMKLPNVVCHAKMAMLDRDQAPKKDSTLFHTLRVFGIAIHELLGFLDIVSKTKSLLTLDKCMFSVLETGYPSEFLFRYRLFVIAKDHVRQSPKPPKRFTEQCKNTQNSQESLEPNQPEAQSNKVIEHKHAESAESVEPELKKEVKARKRRAKQTQDEPDEDNDNDKTQSSVKRRRGRPASQTQPENKPEEEPCVDVDETLGKKRARPRKKKREVQKEHAETQEVPLVPTDEKKADNEGQQETKTRRKRKRRLSQTNQETDLDISALNNTQNISIDTNLMPDRPIIQPPDSYIPVTAHYPASLTEVAQLYGYITTENECEEVAEQSKVIKPVSTSLPAPQHNYVSDITLYREFFEMEIDTLVQKYSYYLRTEEGSRVYAKTDPIEGHTDITVLDPVLRRKLAMHIHPFDVYAFCIEFQKSGAQTLSIGKVDPTTSKLSLMRYVFHMIELLSRSCITQFLTMEQMYAMNAYQLNHIDRQYRERDLFLEVKMHKHIDFLEARHNGIIDDDILKVLKEPSGRILVASVFGDGQMRAIEKHRIALGEIPCYLYTDSPFMSIQALGHSVIGGKIRGNYLNGLINNKANGCKCVPDLNICRYSGSFNTLTYEIEYLQKHLMDIVDDKAINIDTMVTDAHEENAANLLQPEMALNDRYKSLDGDFQRSFVMHTSIGQDTPPLSGHTLASPAYPYHIIHSITRQKRYYTNVELIKRIERYKNIWTPAQNRAFLQLSLPMVQLTSTNRMGNILVFPHTSFKRIRSLAFLLSPAAFQNGMGRTRDTYKQRVAKTKSDTEQDTTATNFQYILNYPVENRTQVELIFDFWTRRRQILAYGNLVDGFLNQSSYTHMAYDSKTYPPVHLPELSPSHYNSSKDGIVVVHNISMTAAHYADYTRGNMNLSLADAVRESLQSHTHLFPLTSFFDTSPDRKRSVRGMWIDIVAAPGDSIKALQVRPLQSHLQVTVSKDLIYKKQLYAVELVTKLTQSANLQLDNKSTFVGSTKHKVYDLDIQPSFHFLDCSVNDIYKDLLELADAFYHESIEVTLTAKKINIYIFHDPLLLETVSSNTAQDPYRRYTAVSPIYYTTELFKNAADASLTRNDIHYAGVEIQRDLLYVLQHNPSVEACAYDCMLTFLQNMLNEESPNPKHQRIAQTLGRAQSLDRGSRKGDLTKFIERIGNTPFISDIHSTISQMELQGDLPIEAFFYMIRSLHKVVVDCLQFYIPENSMVYGQVVATEAALIKVCTSTREATYGVFLPIVDLIASTREFFNRFWRRFCLIVAGYLYTKVSTQHIYGSPLHKRQTYSIVFLTIWQLEHLYCPLYRNLLTGDVVVTSYHQRHAKFTKDYTSQK</sequence>
<feature type="compositionally biased region" description="Basic and acidic residues" evidence="1">
    <location>
        <begin position="1434"/>
        <end position="1453"/>
    </location>
</feature>
<dbReference type="VEuPathDB" id="GiardiaDB:DHA2_153195"/>
<evidence type="ECO:0000313" key="2">
    <source>
        <dbReference type="EMBL" id="ESU40886.1"/>
    </source>
</evidence>
<organism evidence="2 3">
    <name type="scientific">Giardia intestinalis</name>
    <name type="common">Giardia lamblia</name>
    <dbReference type="NCBI Taxonomy" id="5741"/>
    <lineage>
        <taxon>Eukaryota</taxon>
        <taxon>Metamonada</taxon>
        <taxon>Diplomonadida</taxon>
        <taxon>Hexamitidae</taxon>
        <taxon>Giardiinae</taxon>
        <taxon>Giardia</taxon>
    </lineage>
</organism>
<comment type="caution">
    <text evidence="2">The sequence shown here is derived from an EMBL/GenBank/DDBJ whole genome shotgun (WGS) entry which is preliminary data.</text>
</comment>
<dbReference type="VEuPathDB" id="GiardiaDB:GL50803_0021082"/>
<feature type="compositionally biased region" description="Polar residues" evidence="1">
    <location>
        <begin position="1411"/>
        <end position="1433"/>
    </location>
</feature>
<feature type="region of interest" description="Disordered" evidence="1">
    <location>
        <begin position="797"/>
        <end position="827"/>
    </location>
</feature>
<feature type="region of interest" description="Disordered" evidence="1">
    <location>
        <begin position="926"/>
        <end position="990"/>
    </location>
</feature>
<accession>V6TQ83</accession>